<keyword evidence="2 10" id="KW-0963">Cytoplasm</keyword>
<organism evidence="11 12">
    <name type="scientific">Motilimonas pumila</name>
    <dbReference type="NCBI Taxonomy" id="2303987"/>
    <lineage>
        <taxon>Bacteria</taxon>
        <taxon>Pseudomonadati</taxon>
        <taxon>Pseudomonadota</taxon>
        <taxon>Gammaproteobacteria</taxon>
        <taxon>Alteromonadales</taxon>
        <taxon>Alteromonadales genera incertae sedis</taxon>
        <taxon>Motilimonas</taxon>
    </lineage>
</organism>
<evidence type="ECO:0000256" key="7">
    <source>
        <dbReference type="ARBA" id="ARBA00023264"/>
    </source>
</evidence>
<evidence type="ECO:0000256" key="4">
    <source>
        <dbReference type="ARBA" id="ARBA00022679"/>
    </source>
</evidence>
<dbReference type="InterPro" id="IPR012281">
    <property type="entry name" value="Phospholipid_synth_PlsX-like"/>
</dbReference>
<comment type="subcellular location">
    <subcellularLocation>
        <location evidence="10">Cytoplasm</location>
    </subcellularLocation>
    <text evidence="10">Associated with the membrane possibly through PlsY.</text>
</comment>
<dbReference type="Pfam" id="PF02504">
    <property type="entry name" value="FA_synthesis"/>
    <property type="match status" value="1"/>
</dbReference>
<comment type="caution">
    <text evidence="11">The sequence shown here is derived from an EMBL/GenBank/DDBJ whole genome shotgun (WGS) entry which is preliminary data.</text>
</comment>
<protein>
    <recommendedName>
        <fullName evidence="8 10">Phosphate acyltransferase</fullName>
        <ecNumber evidence="8 10">2.3.1.274</ecNumber>
    </recommendedName>
    <alternativeName>
        <fullName evidence="10">Acyl-ACP phosphotransacylase</fullName>
    </alternativeName>
    <alternativeName>
        <fullName evidence="10">Acyl-[acyl-carrier-protein]--phosphate acyltransferase</fullName>
    </alternativeName>
    <alternativeName>
        <fullName evidence="10">Phosphate-acyl-ACP acyltransferase</fullName>
    </alternativeName>
</protein>
<keyword evidence="3 10" id="KW-0444">Lipid biosynthesis</keyword>
<dbReference type="Gene3D" id="3.40.718.10">
    <property type="entry name" value="Isopropylmalate Dehydrogenase"/>
    <property type="match status" value="1"/>
</dbReference>
<comment type="subunit">
    <text evidence="9 10">Homodimer. Probably interacts with PlsY.</text>
</comment>
<dbReference type="GO" id="GO:0008654">
    <property type="term" value="P:phospholipid biosynthetic process"/>
    <property type="evidence" value="ECO:0007669"/>
    <property type="project" value="UniProtKB-KW"/>
</dbReference>
<comment type="pathway">
    <text evidence="10">Lipid metabolism; phospholipid metabolism.</text>
</comment>
<evidence type="ECO:0000256" key="1">
    <source>
        <dbReference type="ARBA" id="ARBA00001232"/>
    </source>
</evidence>
<evidence type="ECO:0000256" key="10">
    <source>
        <dbReference type="HAMAP-Rule" id="MF_00019"/>
    </source>
</evidence>
<keyword evidence="5 10" id="KW-0443">Lipid metabolism</keyword>
<evidence type="ECO:0000256" key="5">
    <source>
        <dbReference type="ARBA" id="ARBA00023098"/>
    </source>
</evidence>
<dbReference type="RefSeq" id="WP_119911442.1">
    <property type="nucleotide sequence ID" value="NZ_QZCH01000019.1"/>
</dbReference>
<accession>A0A418YCN9</accession>
<gene>
    <name evidence="10 11" type="primary">plsX</name>
    <name evidence="11" type="ORF">D1Z90_14210</name>
</gene>
<comment type="function">
    <text evidence="10">Catalyzes the reversible formation of acyl-phosphate (acyl-PO(4)) from acyl-[acyl-carrier-protein] (acyl-ACP). This enzyme utilizes acyl-ACP as fatty acyl donor, but not acyl-CoA.</text>
</comment>
<dbReference type="UniPathway" id="UPA00085"/>
<dbReference type="GO" id="GO:0043811">
    <property type="term" value="F:phosphate:acyl-[acyl carrier protein] acyltransferase activity"/>
    <property type="evidence" value="ECO:0007669"/>
    <property type="project" value="UniProtKB-UniRule"/>
</dbReference>
<evidence type="ECO:0000313" key="11">
    <source>
        <dbReference type="EMBL" id="RJG42251.1"/>
    </source>
</evidence>
<dbReference type="GO" id="GO:0006633">
    <property type="term" value="P:fatty acid biosynthetic process"/>
    <property type="evidence" value="ECO:0007669"/>
    <property type="project" value="UniProtKB-UniRule"/>
</dbReference>
<dbReference type="PIRSF" id="PIRSF002465">
    <property type="entry name" value="Phsphlp_syn_PlsX"/>
    <property type="match status" value="1"/>
</dbReference>
<dbReference type="PANTHER" id="PTHR30100:SF1">
    <property type="entry name" value="PHOSPHATE ACYLTRANSFERASE"/>
    <property type="match status" value="1"/>
</dbReference>
<dbReference type="SUPFAM" id="SSF53659">
    <property type="entry name" value="Isocitrate/Isopropylmalate dehydrogenase-like"/>
    <property type="match status" value="1"/>
</dbReference>
<dbReference type="HAMAP" id="MF_00019">
    <property type="entry name" value="PlsX"/>
    <property type="match status" value="1"/>
</dbReference>
<evidence type="ECO:0000256" key="3">
    <source>
        <dbReference type="ARBA" id="ARBA00022516"/>
    </source>
</evidence>
<keyword evidence="4 10" id="KW-0808">Transferase</keyword>
<evidence type="ECO:0000256" key="8">
    <source>
        <dbReference type="ARBA" id="ARBA00024069"/>
    </source>
</evidence>
<keyword evidence="11" id="KW-0012">Acyltransferase</keyword>
<keyword evidence="7 10" id="KW-1208">Phospholipid metabolism</keyword>
<evidence type="ECO:0000256" key="9">
    <source>
        <dbReference type="ARBA" id="ARBA00046608"/>
    </source>
</evidence>
<name>A0A418YCN9_9GAMM</name>
<dbReference type="InterPro" id="IPR003664">
    <property type="entry name" value="FA_synthesis"/>
</dbReference>
<dbReference type="NCBIfam" id="TIGR00182">
    <property type="entry name" value="plsX"/>
    <property type="match status" value="1"/>
</dbReference>
<comment type="catalytic activity">
    <reaction evidence="1 10">
        <text>a fatty acyl-[ACP] + phosphate = an acyl phosphate + holo-[ACP]</text>
        <dbReference type="Rhea" id="RHEA:42292"/>
        <dbReference type="Rhea" id="RHEA-COMP:9685"/>
        <dbReference type="Rhea" id="RHEA-COMP:14125"/>
        <dbReference type="ChEBI" id="CHEBI:43474"/>
        <dbReference type="ChEBI" id="CHEBI:59918"/>
        <dbReference type="ChEBI" id="CHEBI:64479"/>
        <dbReference type="ChEBI" id="CHEBI:138651"/>
        <dbReference type="EC" id="2.3.1.274"/>
    </reaction>
</comment>
<dbReference type="EC" id="2.3.1.274" evidence="8 10"/>
<sequence length="342" mass="36903">MHDLSVALDAMGGDYGPQVSVPAAKQALNTFPELHILMVGDSAVLEPLLVQHQLQHHSRLRLIHASEVVGMNDKPLVALRSLKDSSMRVALNLVKTGEAKACVSAGNTGALMALSKTILKVLPGIDRPALISALPNLQGGHTYLLDLGANISCDADTLFQFALMGSVMAEEVEGRAFPKIHLLNVGEEEIKGNDQVKQAAQLLSQCQQVNYCGYIEGNDLFSGKADVIVADGFVGNVTLKTCEGLAKLFKQQMISSINHNWFSKLCGWLLKPALKPQLAYMNPDLYNGASLIGLRGIVIKSHGSAQQNAFFNAIGEAIKEIERQVPAQITDKLEAVLLERDC</sequence>
<reference evidence="11 12" key="2">
    <citation type="submission" date="2019-01" db="EMBL/GenBank/DDBJ databases">
        <title>Motilimonas pumilus sp. nov., isolated from the gut of sea cucumber (Apostichopus japonicus).</title>
        <authorList>
            <person name="Wang F.-Q."/>
            <person name="Ren L.-H."/>
            <person name="Lin Y.-W."/>
            <person name="Sun G.-H."/>
            <person name="Du Z.-J."/>
            <person name="Zhao J.-X."/>
            <person name="Liu X.-J."/>
            <person name="Liu L.-J."/>
        </authorList>
    </citation>
    <scope>NUCLEOTIDE SEQUENCE [LARGE SCALE GENOMIC DNA]</scope>
    <source>
        <strain evidence="11 12">PLHSC7-2</strain>
    </source>
</reference>
<dbReference type="AlphaFoldDB" id="A0A418YCN9"/>
<keyword evidence="12" id="KW-1185">Reference proteome</keyword>
<reference evidence="11 12" key="1">
    <citation type="submission" date="2018-09" db="EMBL/GenBank/DDBJ databases">
        <authorList>
            <person name="Wang F."/>
        </authorList>
    </citation>
    <scope>NUCLEOTIDE SEQUENCE [LARGE SCALE GENOMIC DNA]</scope>
    <source>
        <strain evidence="11 12">PLHSC7-2</strain>
    </source>
</reference>
<comment type="similarity">
    <text evidence="10">Belongs to the PlsX family.</text>
</comment>
<evidence type="ECO:0000256" key="2">
    <source>
        <dbReference type="ARBA" id="ARBA00022490"/>
    </source>
</evidence>
<keyword evidence="6 10" id="KW-0594">Phospholipid biosynthesis</keyword>
<dbReference type="OrthoDB" id="9806408at2"/>
<dbReference type="Proteomes" id="UP000283255">
    <property type="component" value="Unassembled WGS sequence"/>
</dbReference>
<evidence type="ECO:0000256" key="6">
    <source>
        <dbReference type="ARBA" id="ARBA00023209"/>
    </source>
</evidence>
<dbReference type="GO" id="GO:0005737">
    <property type="term" value="C:cytoplasm"/>
    <property type="evidence" value="ECO:0007669"/>
    <property type="project" value="UniProtKB-SubCell"/>
</dbReference>
<evidence type="ECO:0000313" key="12">
    <source>
        <dbReference type="Proteomes" id="UP000283255"/>
    </source>
</evidence>
<proteinExistence type="inferred from homology"/>
<dbReference type="PANTHER" id="PTHR30100">
    <property type="entry name" value="FATTY ACID/PHOSPHOLIPID SYNTHESIS PROTEIN PLSX"/>
    <property type="match status" value="1"/>
</dbReference>
<dbReference type="EMBL" id="QZCH01000019">
    <property type="protein sequence ID" value="RJG42251.1"/>
    <property type="molecule type" value="Genomic_DNA"/>
</dbReference>